<organism evidence="2 3">
    <name type="scientific">Candidatus Mcinerneyibacterium aminivorans</name>
    <dbReference type="NCBI Taxonomy" id="2703815"/>
    <lineage>
        <taxon>Bacteria</taxon>
        <taxon>Candidatus Macinerneyibacteriota</taxon>
        <taxon>Candidatus Mcinerneyibacteria</taxon>
        <taxon>Candidatus Mcinerneyibacteriales</taxon>
        <taxon>Candidatus Mcinerneyibacteriaceae</taxon>
        <taxon>Candidatus Mcinerneyibacterium</taxon>
    </lineage>
</organism>
<comment type="caution">
    <text evidence="2">The sequence shown here is derived from an EMBL/GenBank/DDBJ whole genome shotgun (WGS) entry which is preliminary data.</text>
</comment>
<protein>
    <submittedName>
        <fullName evidence="2">Uncharacterized protein</fullName>
    </submittedName>
</protein>
<sequence>MYKKFIVLITVLLLVLFGFACSSSTGSSNNPPDADFMSTVNSSVDDLSLAAAGDSSYSEHSSYDSLFGTNPGLFPLFQNYMNLYEDFSVNATYNSQEDRWEATVPDPEEPTSDITVYGIMSDNYIELYISGSSNFEVFFYPDEDSITINITGDPSTSNPHIRAELYKSGDYYYGFTILQDSLSYACFTKFKFKNIDPTDDFQLYYGSYRPLIYSNISSLDNPAVAEVDISTYPYLRDRTVDPDSWYMNLDDMYEQINITFDGTLFEATELMGVM</sequence>
<evidence type="ECO:0000256" key="1">
    <source>
        <dbReference type="SAM" id="SignalP"/>
    </source>
</evidence>
<name>A0A5D0MDZ2_9BACT</name>
<feature type="signal peptide" evidence="1">
    <location>
        <begin position="1"/>
        <end position="20"/>
    </location>
</feature>
<keyword evidence="1" id="KW-0732">Signal</keyword>
<dbReference type="EMBL" id="VSIX01000014">
    <property type="protein sequence ID" value="TYB31964.1"/>
    <property type="molecule type" value="Genomic_DNA"/>
</dbReference>
<keyword evidence="3" id="KW-1185">Reference proteome</keyword>
<evidence type="ECO:0000313" key="2">
    <source>
        <dbReference type="EMBL" id="TYB31964.1"/>
    </source>
</evidence>
<reference evidence="2" key="1">
    <citation type="submission" date="2019-08" db="EMBL/GenBank/DDBJ databases">
        <title>Genomic characterization of a novel candidate phylum (ARYD3) from a high temperature, high salinity tertiary oil reservoir in north central Oklahoma, USA.</title>
        <authorList>
            <person name="Youssef N.H."/>
            <person name="Yadav A."/>
            <person name="Elshahed M.S."/>
        </authorList>
    </citation>
    <scope>NUCLEOTIDE SEQUENCE [LARGE SCALE GENOMIC DNA]</scope>
    <source>
        <strain evidence="2">ARYD3</strain>
    </source>
</reference>
<dbReference type="AlphaFoldDB" id="A0A5D0MDZ2"/>
<dbReference type="PROSITE" id="PS51257">
    <property type="entry name" value="PROKAR_LIPOPROTEIN"/>
    <property type="match status" value="1"/>
</dbReference>
<accession>A0A5D0MDZ2</accession>
<feature type="chain" id="PRO_5022843079" evidence="1">
    <location>
        <begin position="21"/>
        <end position="274"/>
    </location>
</feature>
<gene>
    <name evidence="2" type="ORF">FXF47_01425</name>
</gene>
<evidence type="ECO:0000313" key="3">
    <source>
        <dbReference type="Proteomes" id="UP000324143"/>
    </source>
</evidence>
<dbReference type="Proteomes" id="UP000324143">
    <property type="component" value="Unassembled WGS sequence"/>
</dbReference>
<proteinExistence type="predicted"/>